<evidence type="ECO:0000313" key="4">
    <source>
        <dbReference type="Proteomes" id="UP000001949"/>
    </source>
</evidence>
<dbReference type="PANTHER" id="PTHR22996">
    <property type="entry name" value="MAHOGUNIN"/>
    <property type="match status" value="1"/>
</dbReference>
<name>Q4N6Z8_THEPA</name>
<dbReference type="FunCoup" id="Q4N6Z8">
    <property type="interactions" value="3"/>
</dbReference>
<dbReference type="SMART" id="SM00184">
    <property type="entry name" value="RING"/>
    <property type="match status" value="1"/>
</dbReference>
<keyword evidence="1" id="KW-0479">Metal-binding</keyword>
<dbReference type="eggNOG" id="ENOG502SGC7">
    <property type="taxonomic scope" value="Eukaryota"/>
</dbReference>
<evidence type="ECO:0000259" key="2">
    <source>
        <dbReference type="PROSITE" id="PS50089"/>
    </source>
</evidence>
<organism evidence="3 4">
    <name type="scientific">Theileria parva</name>
    <name type="common">East coast fever infection agent</name>
    <dbReference type="NCBI Taxonomy" id="5875"/>
    <lineage>
        <taxon>Eukaryota</taxon>
        <taxon>Sar</taxon>
        <taxon>Alveolata</taxon>
        <taxon>Apicomplexa</taxon>
        <taxon>Aconoidasida</taxon>
        <taxon>Piroplasmida</taxon>
        <taxon>Theileriidae</taxon>
        <taxon>Theileria</taxon>
    </lineage>
</organism>
<dbReference type="GO" id="GO:0016567">
    <property type="term" value="P:protein ubiquitination"/>
    <property type="evidence" value="ECO:0007669"/>
    <property type="project" value="TreeGrafter"/>
</dbReference>
<reference evidence="3 4" key="1">
    <citation type="journal article" date="2005" name="Science">
        <title>Genome sequence of Theileria parva, a bovine pathogen that transforms lymphocytes.</title>
        <authorList>
            <person name="Gardner M.J."/>
            <person name="Bishop R."/>
            <person name="Shah T."/>
            <person name="de Villiers E.P."/>
            <person name="Carlton J.M."/>
            <person name="Hall N."/>
            <person name="Ren Q."/>
            <person name="Paulsen I.T."/>
            <person name="Pain A."/>
            <person name="Berriman M."/>
            <person name="Wilson R.J.M."/>
            <person name="Sato S."/>
            <person name="Ralph S.A."/>
            <person name="Mann D.J."/>
            <person name="Xiong Z."/>
            <person name="Shallom S.J."/>
            <person name="Weidman J."/>
            <person name="Jiang L."/>
            <person name="Lynn J."/>
            <person name="Weaver B."/>
            <person name="Shoaibi A."/>
            <person name="Domingo A.R."/>
            <person name="Wasawo D."/>
            <person name="Crabtree J."/>
            <person name="Wortman J.R."/>
            <person name="Haas B."/>
            <person name="Angiuoli S.V."/>
            <person name="Creasy T.H."/>
            <person name="Lu C."/>
            <person name="Suh B."/>
            <person name="Silva J.C."/>
            <person name="Utterback T.R."/>
            <person name="Feldblyum T.V."/>
            <person name="Pertea M."/>
            <person name="Allen J."/>
            <person name="Nierman W.C."/>
            <person name="Taracha E.L.N."/>
            <person name="Salzberg S.L."/>
            <person name="White O.R."/>
            <person name="Fitzhugh H.A."/>
            <person name="Morzaria S."/>
            <person name="Venter J.C."/>
            <person name="Fraser C.M."/>
            <person name="Nene V."/>
        </authorList>
    </citation>
    <scope>NUCLEOTIDE SEQUENCE [LARGE SCALE GENOMIC DNA]</scope>
    <source>
        <strain evidence="3 4">Muguga</strain>
    </source>
</reference>
<gene>
    <name evidence="3" type="ordered locus">TP01_1022</name>
</gene>
<comment type="caution">
    <text evidence="3">The sequence shown here is derived from an EMBL/GenBank/DDBJ whole genome shotgun (WGS) entry which is preliminary data.</text>
</comment>
<dbReference type="InterPro" id="IPR013083">
    <property type="entry name" value="Znf_RING/FYVE/PHD"/>
</dbReference>
<dbReference type="EMBL" id="AAGK01000001">
    <property type="protein sequence ID" value="EAN34260.1"/>
    <property type="molecule type" value="Genomic_DNA"/>
</dbReference>
<dbReference type="SUPFAM" id="SSF57850">
    <property type="entry name" value="RING/U-box"/>
    <property type="match status" value="1"/>
</dbReference>
<dbReference type="AlphaFoldDB" id="Q4N6Z8"/>
<proteinExistence type="predicted"/>
<dbReference type="Gene3D" id="3.30.40.10">
    <property type="entry name" value="Zinc/RING finger domain, C3HC4 (zinc finger)"/>
    <property type="match status" value="1"/>
</dbReference>
<dbReference type="STRING" id="5875.Q4N6Z8"/>
<dbReference type="InParanoid" id="Q4N6Z8"/>
<keyword evidence="1" id="KW-0862">Zinc</keyword>
<sequence>MYNFLNEFDWYFYRNLANSRFICGRTGALQSYGSSNLFIVLGLSLLLFRLFLLLSEYKSIWYIAKHLQSNPKAIHLSGMAEYTSEILNLYFIHFRQILKFKRKFKAVPIPRIHMPLSLNSNSLKLTSVTANSVSSPKNVKLEKNPEDDDYFINFNFDCTKTTFVSAHWGVPVDIVYSAIVPRNPKKDTFRLSILNDTVLNKAKKMLRKLLIPFYNEQCEMLLDQPVDLFDTYKVSGDISLLCNEDNFCSSDPICFNAGTKISCSIKPWKKFIEVDGKTLPIWKCLTSHDELLQSRVPLVIVLYTPRTQEPRVFAEGDVESHQGYAEITIVRFRKPNEVLIPFVTSPKISPKVVKQVVFCGEYISPQEPRDMFGMGDVKDKECLICIANDMDTVLLPCGHGSFCSRCLFSLRNDKCPVCRRSFYSYVKFPLKSRAQ</sequence>
<protein>
    <submittedName>
        <fullName evidence="3">Zinc finger protein, putative</fullName>
    </submittedName>
</protein>
<keyword evidence="1" id="KW-0863">Zinc-finger</keyword>
<feature type="domain" description="RING-type" evidence="2">
    <location>
        <begin position="382"/>
        <end position="419"/>
    </location>
</feature>
<dbReference type="OMA" id="EPRDMFG"/>
<dbReference type="GO" id="GO:0005737">
    <property type="term" value="C:cytoplasm"/>
    <property type="evidence" value="ECO:0007669"/>
    <property type="project" value="TreeGrafter"/>
</dbReference>
<dbReference type="VEuPathDB" id="PiroplasmaDB:TpMuguga_01g01022"/>
<dbReference type="Pfam" id="PF13920">
    <property type="entry name" value="zf-C3HC4_3"/>
    <property type="match status" value="1"/>
</dbReference>
<keyword evidence="4" id="KW-1185">Reference proteome</keyword>
<evidence type="ECO:0000313" key="3">
    <source>
        <dbReference type="EMBL" id="EAN34260.1"/>
    </source>
</evidence>
<dbReference type="GO" id="GO:0008270">
    <property type="term" value="F:zinc ion binding"/>
    <property type="evidence" value="ECO:0007669"/>
    <property type="project" value="UniProtKB-KW"/>
</dbReference>
<dbReference type="RefSeq" id="XP_766543.1">
    <property type="nucleotide sequence ID" value="XM_761450.1"/>
</dbReference>
<dbReference type="PANTHER" id="PTHR22996:SF0">
    <property type="entry name" value="RE60872P-RELATED"/>
    <property type="match status" value="1"/>
</dbReference>
<dbReference type="InterPro" id="IPR045194">
    <property type="entry name" value="MGRN1/RNF157-like"/>
</dbReference>
<dbReference type="PROSITE" id="PS50089">
    <property type="entry name" value="ZF_RING_2"/>
    <property type="match status" value="1"/>
</dbReference>
<evidence type="ECO:0000256" key="1">
    <source>
        <dbReference type="PROSITE-ProRule" id="PRU00175"/>
    </source>
</evidence>
<dbReference type="Proteomes" id="UP000001949">
    <property type="component" value="Unassembled WGS sequence"/>
</dbReference>
<dbReference type="GeneID" id="3502591"/>
<dbReference type="GO" id="GO:0061630">
    <property type="term" value="F:ubiquitin protein ligase activity"/>
    <property type="evidence" value="ECO:0007669"/>
    <property type="project" value="UniProtKB-EC"/>
</dbReference>
<dbReference type="KEGG" id="tpv:TP01_1022"/>
<accession>Q4N6Z8</accession>
<dbReference type="InterPro" id="IPR001841">
    <property type="entry name" value="Znf_RING"/>
</dbReference>